<reference evidence="2 3" key="1">
    <citation type="journal article" date="2011" name="Science">
        <title>The ecoresponsive genome of Daphnia pulex.</title>
        <authorList>
            <person name="Colbourne J.K."/>
            <person name="Pfrender M.E."/>
            <person name="Gilbert D."/>
            <person name="Thomas W.K."/>
            <person name="Tucker A."/>
            <person name="Oakley T.H."/>
            <person name="Tokishita S."/>
            <person name="Aerts A."/>
            <person name="Arnold G.J."/>
            <person name="Basu M.K."/>
            <person name="Bauer D.J."/>
            <person name="Caceres C.E."/>
            <person name="Carmel L."/>
            <person name="Casola C."/>
            <person name="Choi J.H."/>
            <person name="Detter J.C."/>
            <person name="Dong Q."/>
            <person name="Dusheyko S."/>
            <person name="Eads B.D."/>
            <person name="Frohlich T."/>
            <person name="Geiler-Samerotte K.A."/>
            <person name="Gerlach D."/>
            <person name="Hatcher P."/>
            <person name="Jogdeo S."/>
            <person name="Krijgsveld J."/>
            <person name="Kriventseva E.V."/>
            <person name="Kultz D."/>
            <person name="Laforsch C."/>
            <person name="Lindquist E."/>
            <person name="Lopez J."/>
            <person name="Manak J.R."/>
            <person name="Muller J."/>
            <person name="Pangilinan J."/>
            <person name="Patwardhan R.P."/>
            <person name="Pitluck S."/>
            <person name="Pritham E.J."/>
            <person name="Rechtsteiner A."/>
            <person name="Rho M."/>
            <person name="Rogozin I.B."/>
            <person name="Sakarya O."/>
            <person name="Salamov A."/>
            <person name="Schaack S."/>
            <person name="Shapiro H."/>
            <person name="Shiga Y."/>
            <person name="Skalitzky C."/>
            <person name="Smith Z."/>
            <person name="Souvorov A."/>
            <person name="Sung W."/>
            <person name="Tang Z."/>
            <person name="Tsuchiya D."/>
            <person name="Tu H."/>
            <person name="Vos H."/>
            <person name="Wang M."/>
            <person name="Wolf Y.I."/>
            <person name="Yamagata H."/>
            <person name="Yamada T."/>
            <person name="Ye Y."/>
            <person name="Shaw J.R."/>
            <person name="Andrews J."/>
            <person name="Crease T.J."/>
            <person name="Tang H."/>
            <person name="Lucas S.M."/>
            <person name="Robertson H.M."/>
            <person name="Bork P."/>
            <person name="Koonin E.V."/>
            <person name="Zdobnov E.M."/>
            <person name="Grigoriev I.V."/>
            <person name="Lynch M."/>
            <person name="Boore J.L."/>
        </authorList>
    </citation>
    <scope>NUCLEOTIDE SEQUENCE [LARGE SCALE GENOMIC DNA]</scope>
</reference>
<dbReference type="EMBL" id="GL732639">
    <property type="protein sequence ID" value="EFX69250.1"/>
    <property type="molecule type" value="Genomic_DNA"/>
</dbReference>
<dbReference type="AlphaFoldDB" id="E9HG54"/>
<proteinExistence type="predicted"/>
<evidence type="ECO:0000313" key="3">
    <source>
        <dbReference type="Proteomes" id="UP000000305"/>
    </source>
</evidence>
<protein>
    <submittedName>
        <fullName evidence="2">Uncharacterized protein</fullName>
    </submittedName>
</protein>
<evidence type="ECO:0000313" key="2">
    <source>
        <dbReference type="EMBL" id="EFX69250.1"/>
    </source>
</evidence>
<feature type="region of interest" description="Disordered" evidence="1">
    <location>
        <begin position="52"/>
        <end position="134"/>
    </location>
</feature>
<name>E9HG54_DAPPU</name>
<evidence type="ECO:0000256" key="1">
    <source>
        <dbReference type="SAM" id="MobiDB-lite"/>
    </source>
</evidence>
<gene>
    <name evidence="2" type="ORF">DAPPUDRAFT_113803</name>
</gene>
<organism evidence="2 3">
    <name type="scientific">Daphnia pulex</name>
    <name type="common">Water flea</name>
    <dbReference type="NCBI Taxonomy" id="6669"/>
    <lineage>
        <taxon>Eukaryota</taxon>
        <taxon>Metazoa</taxon>
        <taxon>Ecdysozoa</taxon>
        <taxon>Arthropoda</taxon>
        <taxon>Crustacea</taxon>
        <taxon>Branchiopoda</taxon>
        <taxon>Diplostraca</taxon>
        <taxon>Cladocera</taxon>
        <taxon>Anomopoda</taxon>
        <taxon>Daphniidae</taxon>
        <taxon>Daphnia</taxon>
    </lineage>
</organism>
<accession>E9HG54</accession>
<dbReference type="PhylomeDB" id="E9HG54"/>
<dbReference type="KEGG" id="dpx:DAPPUDRAFT_113803"/>
<keyword evidence="3" id="KW-1185">Reference proteome</keyword>
<dbReference type="InParanoid" id="E9HG54"/>
<dbReference type="Proteomes" id="UP000000305">
    <property type="component" value="Unassembled WGS sequence"/>
</dbReference>
<sequence>MAGRGRLLLEPGFVHDEVDLPKPPVVGQVNFFKVFKKSKKFIEWPLPKTEYQSYPSDADLHTSPSPSNDPEPEPEPTTSSTSTDDQQKTRGVKRPSTARFPKVKYNRVVLSPIPKHLRPGNHYDNSSSSENDEPTMRFVPATDECPELALAIMTAQAKFINKMEILQRAFYKELEEINDHFAEDHY</sequence>
<dbReference type="HOGENOM" id="CLU_113853_0_0_1"/>